<evidence type="ECO:0000313" key="1">
    <source>
        <dbReference type="EMBL" id="MCQ4333746.1"/>
    </source>
</evidence>
<reference evidence="1" key="1">
    <citation type="journal article" date="2023" name="Front. Microbiol.">
        <title>Genomic-based phylogenetic and metabolic analyses of the genus Natronomonas, and description of Natronomonas aquatica sp. nov.</title>
        <authorList>
            <person name="Garcia-Roldan A."/>
            <person name="Duran-Viseras A."/>
            <person name="de la Haba R.R."/>
            <person name="Corral P."/>
            <person name="Sanchez-Porro C."/>
            <person name="Ventosa A."/>
        </authorList>
    </citation>
    <scope>NUCLEOTIDE SEQUENCE</scope>
    <source>
        <strain evidence="1">F2-12</strain>
    </source>
</reference>
<dbReference type="PANTHER" id="PTHR20275:SF43">
    <property type="entry name" value="BIFUNCTIONAL NADP PHOSPHATASE_NAD KINASE"/>
    <property type="match status" value="1"/>
</dbReference>
<dbReference type="GO" id="GO:0019674">
    <property type="term" value="P:NAD+ metabolic process"/>
    <property type="evidence" value="ECO:0007669"/>
    <property type="project" value="InterPro"/>
</dbReference>
<evidence type="ECO:0000313" key="2">
    <source>
        <dbReference type="Proteomes" id="UP001139494"/>
    </source>
</evidence>
<dbReference type="Pfam" id="PF20143">
    <property type="entry name" value="NAD_kinase_C"/>
    <property type="match status" value="1"/>
</dbReference>
<dbReference type="InterPro" id="IPR016064">
    <property type="entry name" value="NAD/diacylglycerol_kinase_sf"/>
</dbReference>
<dbReference type="PANTHER" id="PTHR20275">
    <property type="entry name" value="NAD KINASE"/>
    <property type="match status" value="1"/>
</dbReference>
<keyword evidence="1" id="KW-0418">Kinase</keyword>
<dbReference type="Proteomes" id="UP001139494">
    <property type="component" value="Unassembled WGS sequence"/>
</dbReference>
<comment type="caution">
    <text evidence="1">The sequence shown here is derived from an EMBL/GenBank/DDBJ whole genome shotgun (WGS) entry which is preliminary data.</text>
</comment>
<dbReference type="GO" id="GO:0006741">
    <property type="term" value="P:NADP+ biosynthetic process"/>
    <property type="evidence" value="ECO:0007669"/>
    <property type="project" value="TreeGrafter"/>
</dbReference>
<dbReference type="AlphaFoldDB" id="A0A9R1D619"/>
<keyword evidence="2" id="KW-1185">Reference proteome</keyword>
<dbReference type="GO" id="GO:0003951">
    <property type="term" value="F:NAD+ kinase activity"/>
    <property type="evidence" value="ECO:0007669"/>
    <property type="project" value="InterPro"/>
</dbReference>
<organism evidence="1 2">
    <name type="scientific">Natronomonas aquatica</name>
    <dbReference type="NCBI Taxonomy" id="2841590"/>
    <lineage>
        <taxon>Archaea</taxon>
        <taxon>Methanobacteriati</taxon>
        <taxon>Methanobacteriota</taxon>
        <taxon>Stenosarchaea group</taxon>
        <taxon>Halobacteria</taxon>
        <taxon>Halobacteriales</taxon>
        <taxon>Natronomonadaceae</taxon>
        <taxon>Natronomonas</taxon>
    </lineage>
</organism>
<dbReference type="SUPFAM" id="SSF111331">
    <property type="entry name" value="NAD kinase/diacylglycerol kinase-like"/>
    <property type="match status" value="1"/>
</dbReference>
<dbReference type="EMBL" id="JAHLKM010000012">
    <property type="protein sequence ID" value="MCQ4333746.1"/>
    <property type="molecule type" value="Genomic_DNA"/>
</dbReference>
<protein>
    <submittedName>
        <fullName evidence="1">NAD(+)/NADH kinase</fullName>
    </submittedName>
</protein>
<dbReference type="RefSeq" id="WP_256029772.1">
    <property type="nucleotide sequence ID" value="NZ_JAHLKM010000012.1"/>
</dbReference>
<sequence>MSGQRVGVAGDGQLLEAVEAADCVPITDDPEAFEDVAFVLARGDGAVVELARSGIEVPALVVDSEGVPSVSRDRIRAAMERVLGGDAAVERHPIVAVAGSFGSIDAVFDVALMAAEPARISEFSVSGPDGRIARFRADGVVASTPAGSHGYNRRAGGPVVAAGTGVASVVPIAPFSTSAGHWVLPIESVELAVERDETPVELLVDGRRERHVAPDERLTLSVAGRLETYTFPGIGR</sequence>
<name>A0A9R1D619_9EURY</name>
<dbReference type="InterPro" id="IPR017437">
    <property type="entry name" value="ATP-NAD_kinase_PpnK-typ_C"/>
</dbReference>
<accession>A0A9R1D619</accession>
<gene>
    <name evidence="1" type="ORF">KM295_09690</name>
</gene>
<keyword evidence="1" id="KW-0808">Transferase</keyword>
<proteinExistence type="predicted"/>
<dbReference type="Gene3D" id="2.60.200.30">
    <property type="entry name" value="Probable inorganic polyphosphate/atp-NAD kinase, domain 2"/>
    <property type="match status" value="1"/>
</dbReference>